<evidence type="ECO:0000256" key="4">
    <source>
        <dbReference type="ARBA" id="ARBA00023157"/>
    </source>
</evidence>
<dbReference type="PROSITE" id="PS01186">
    <property type="entry name" value="EGF_2"/>
    <property type="match status" value="2"/>
</dbReference>
<evidence type="ECO:0000256" key="5">
    <source>
        <dbReference type="ARBA" id="ARBA00023180"/>
    </source>
</evidence>
<sequence length="238" mass="26823">METNKIPVALLMQLTLIVFTTKCAKNFRRDGEKGVNYAHFVKNPFQGLNATAVASLMVIQLRDCTYHCINHKECYSINFARVSFDRRHRCELLNTDKFRSSDKLVYTDSFNHYHIQSPCMSNPCQNGDHLCRPIYSQDDYQCICKPGFTGENCDEDIDECTSNPCLHGGTCIDQVNKYVCNCPAGTEGDRCDTNVNECWSNPCLNGATCVDRINGYVCNCKEGYTGAHCESGKYTFSS</sequence>
<dbReference type="SUPFAM" id="SSF57196">
    <property type="entry name" value="EGF/Laminin"/>
    <property type="match status" value="3"/>
</dbReference>
<reference evidence="10 11" key="1">
    <citation type="journal article" date="2018" name="Sci. Rep.">
        <title>Comparative analysis of the Pocillopora damicornis genome highlights role of immune system in coral evolution.</title>
        <authorList>
            <person name="Cunning R."/>
            <person name="Bay R.A."/>
            <person name="Gillette P."/>
            <person name="Baker A.C."/>
            <person name="Traylor-Knowles N."/>
        </authorList>
    </citation>
    <scope>NUCLEOTIDE SEQUENCE [LARGE SCALE GENOMIC DNA]</scope>
    <source>
        <strain evidence="10">RSMAS</strain>
        <tissue evidence="10">Whole animal</tissue>
    </source>
</reference>
<feature type="domain" description="EGF-like" evidence="8">
    <location>
        <begin position="115"/>
        <end position="154"/>
    </location>
</feature>
<dbReference type="SMART" id="SM00179">
    <property type="entry name" value="EGF_CA"/>
    <property type="match status" value="3"/>
</dbReference>
<feature type="chain" id="PRO_5018093865" evidence="7">
    <location>
        <begin position="24"/>
        <end position="238"/>
    </location>
</feature>
<comment type="caution">
    <text evidence="6">Lacks conserved residue(s) required for the propagation of feature annotation.</text>
</comment>
<dbReference type="PROSITE" id="PS50948">
    <property type="entry name" value="PAN"/>
    <property type="match status" value="1"/>
</dbReference>
<evidence type="ECO:0000256" key="7">
    <source>
        <dbReference type="SAM" id="SignalP"/>
    </source>
</evidence>
<dbReference type="FunFam" id="2.10.25.10:FF:000472">
    <property type="entry name" value="Uncharacterized protein, isoform A"/>
    <property type="match status" value="1"/>
</dbReference>
<feature type="signal peptide" evidence="7">
    <location>
        <begin position="1"/>
        <end position="23"/>
    </location>
</feature>
<evidence type="ECO:0000313" key="10">
    <source>
        <dbReference type="EMBL" id="RMX57421.1"/>
    </source>
</evidence>
<accession>A0A3M6UUS3</accession>
<evidence type="ECO:0000256" key="6">
    <source>
        <dbReference type="PROSITE-ProRule" id="PRU00076"/>
    </source>
</evidence>
<feature type="disulfide bond" evidence="6">
    <location>
        <begin position="144"/>
        <end position="153"/>
    </location>
</feature>
<dbReference type="InterPro" id="IPR051022">
    <property type="entry name" value="Notch_Cell-Fate_Det"/>
</dbReference>
<dbReference type="FunFam" id="2.10.25.10:FF:000640">
    <property type="entry name" value="Sushi, von Willebrand factor type A, EGF and pentraxin domain-containing protein 1"/>
    <property type="match status" value="1"/>
</dbReference>
<feature type="domain" description="EGF-like" evidence="8">
    <location>
        <begin position="194"/>
        <end position="230"/>
    </location>
</feature>
<dbReference type="PRINTS" id="PR00010">
    <property type="entry name" value="EGFBLOOD"/>
</dbReference>
<dbReference type="Gene3D" id="2.10.25.10">
    <property type="entry name" value="Laminin"/>
    <property type="match status" value="3"/>
</dbReference>
<protein>
    <submittedName>
        <fullName evidence="10">Uncharacterized protein</fullName>
    </submittedName>
</protein>
<dbReference type="PANTHER" id="PTHR24049">
    <property type="entry name" value="CRUMBS FAMILY MEMBER"/>
    <property type="match status" value="1"/>
</dbReference>
<organism evidence="10 11">
    <name type="scientific">Pocillopora damicornis</name>
    <name type="common">Cauliflower coral</name>
    <name type="synonym">Millepora damicornis</name>
    <dbReference type="NCBI Taxonomy" id="46731"/>
    <lineage>
        <taxon>Eukaryota</taxon>
        <taxon>Metazoa</taxon>
        <taxon>Cnidaria</taxon>
        <taxon>Anthozoa</taxon>
        <taxon>Hexacorallia</taxon>
        <taxon>Scleractinia</taxon>
        <taxon>Astrocoeniina</taxon>
        <taxon>Pocilloporidae</taxon>
        <taxon>Pocillopora</taxon>
    </lineage>
</organism>
<evidence type="ECO:0000313" key="11">
    <source>
        <dbReference type="Proteomes" id="UP000275408"/>
    </source>
</evidence>
<proteinExistence type="predicted"/>
<dbReference type="SMART" id="SM00181">
    <property type="entry name" value="EGF"/>
    <property type="match status" value="3"/>
</dbReference>
<dbReference type="Proteomes" id="UP000275408">
    <property type="component" value="Unassembled WGS sequence"/>
</dbReference>
<feature type="domain" description="Apple" evidence="9">
    <location>
        <begin position="23"/>
        <end position="117"/>
    </location>
</feature>
<feature type="domain" description="EGF-like" evidence="8">
    <location>
        <begin position="156"/>
        <end position="192"/>
    </location>
</feature>
<dbReference type="AlphaFoldDB" id="A0A3M6UUS3"/>
<dbReference type="PROSITE" id="PS00010">
    <property type="entry name" value="ASX_HYDROXYL"/>
    <property type="match status" value="2"/>
</dbReference>
<dbReference type="STRING" id="46731.A0A3M6UUS3"/>
<dbReference type="PROSITE" id="PS01187">
    <property type="entry name" value="EGF_CA"/>
    <property type="match status" value="2"/>
</dbReference>
<feature type="disulfide bond" evidence="6">
    <location>
        <begin position="220"/>
        <end position="229"/>
    </location>
</feature>
<evidence type="ECO:0000259" key="8">
    <source>
        <dbReference type="PROSITE" id="PS50026"/>
    </source>
</evidence>
<comment type="caution">
    <text evidence="10">The sequence shown here is derived from an EMBL/GenBank/DDBJ whole genome shotgun (WGS) entry which is preliminary data.</text>
</comment>
<evidence type="ECO:0000256" key="1">
    <source>
        <dbReference type="ARBA" id="ARBA00022536"/>
    </source>
</evidence>
<dbReference type="InterPro" id="IPR018097">
    <property type="entry name" value="EGF_Ca-bd_CS"/>
</dbReference>
<dbReference type="EMBL" id="RCHS01000654">
    <property type="protein sequence ID" value="RMX57421.1"/>
    <property type="molecule type" value="Genomic_DNA"/>
</dbReference>
<keyword evidence="3" id="KW-0677">Repeat</keyword>
<keyword evidence="1 6" id="KW-0245">EGF-like domain</keyword>
<dbReference type="Pfam" id="PF00008">
    <property type="entry name" value="EGF"/>
    <property type="match status" value="3"/>
</dbReference>
<keyword evidence="5" id="KW-0325">Glycoprotein</keyword>
<feature type="disulfide bond" evidence="6">
    <location>
        <begin position="182"/>
        <end position="191"/>
    </location>
</feature>
<keyword evidence="11" id="KW-1185">Reference proteome</keyword>
<keyword evidence="4 6" id="KW-1015">Disulfide bond</keyword>
<evidence type="ECO:0000256" key="3">
    <source>
        <dbReference type="ARBA" id="ARBA00022737"/>
    </source>
</evidence>
<dbReference type="InterPro" id="IPR001881">
    <property type="entry name" value="EGF-like_Ca-bd_dom"/>
</dbReference>
<evidence type="ECO:0000259" key="9">
    <source>
        <dbReference type="PROSITE" id="PS50948"/>
    </source>
</evidence>
<dbReference type="InterPro" id="IPR000742">
    <property type="entry name" value="EGF"/>
</dbReference>
<evidence type="ECO:0000256" key="2">
    <source>
        <dbReference type="ARBA" id="ARBA00022729"/>
    </source>
</evidence>
<dbReference type="InterPro" id="IPR000152">
    <property type="entry name" value="EGF-type_Asp/Asn_hydroxyl_site"/>
</dbReference>
<dbReference type="InterPro" id="IPR003609">
    <property type="entry name" value="Pan_app"/>
</dbReference>
<dbReference type="OrthoDB" id="5981622at2759"/>
<name>A0A3M6UUS3_POCDA</name>
<gene>
    <name evidence="10" type="ORF">pdam_00006976</name>
</gene>
<dbReference type="PROSITE" id="PS00022">
    <property type="entry name" value="EGF_1"/>
    <property type="match status" value="3"/>
</dbReference>
<dbReference type="CDD" id="cd00054">
    <property type="entry name" value="EGF_CA"/>
    <property type="match status" value="2"/>
</dbReference>
<dbReference type="PROSITE" id="PS50026">
    <property type="entry name" value="EGF_3"/>
    <property type="match status" value="3"/>
</dbReference>
<keyword evidence="2 7" id="KW-0732">Signal</keyword>
<dbReference type="GO" id="GO:0005509">
    <property type="term" value="F:calcium ion binding"/>
    <property type="evidence" value="ECO:0007669"/>
    <property type="project" value="InterPro"/>
</dbReference>